<name>A0ABQ9TDN0_SAGOE</name>
<proteinExistence type="predicted"/>
<evidence type="ECO:0000313" key="2">
    <source>
        <dbReference type="Proteomes" id="UP001266305"/>
    </source>
</evidence>
<protein>
    <submittedName>
        <fullName evidence="1">Uncharacterized protein</fullName>
    </submittedName>
</protein>
<reference evidence="1 2" key="1">
    <citation type="submission" date="2023-05" db="EMBL/GenBank/DDBJ databases">
        <title>B98-5 Cell Line De Novo Hybrid Assembly: An Optical Mapping Approach.</title>
        <authorList>
            <person name="Kananen K."/>
            <person name="Auerbach J.A."/>
            <person name="Kautto E."/>
            <person name="Blachly J.S."/>
        </authorList>
    </citation>
    <scope>NUCLEOTIDE SEQUENCE [LARGE SCALE GENOMIC DNA]</scope>
    <source>
        <strain evidence="1">B95-8</strain>
        <tissue evidence="1">Cell line</tissue>
    </source>
</reference>
<gene>
    <name evidence="1" type="ORF">P7K49_039962</name>
</gene>
<comment type="caution">
    <text evidence="1">The sequence shown here is derived from an EMBL/GenBank/DDBJ whole genome shotgun (WGS) entry which is preliminary data.</text>
</comment>
<sequence length="118" mass="13070">MGCCSNNGRTPGERLGGAFPEVIATELRVEAVTVELLPRLRPRLLPLLRLEETLTTGGGADTVLDVVEKVLEEEWRIASLSMLVCKRVDVEVFPEDVDDKRVFCCIDNVLLCVVVLVF</sequence>
<keyword evidence="2" id="KW-1185">Reference proteome</keyword>
<dbReference type="EMBL" id="JASSZA010000025">
    <property type="protein sequence ID" value="KAK2082660.1"/>
    <property type="molecule type" value="Genomic_DNA"/>
</dbReference>
<dbReference type="Proteomes" id="UP001266305">
    <property type="component" value="Unassembled WGS sequence"/>
</dbReference>
<evidence type="ECO:0000313" key="1">
    <source>
        <dbReference type="EMBL" id="KAK2082660.1"/>
    </source>
</evidence>
<organism evidence="1 2">
    <name type="scientific">Saguinus oedipus</name>
    <name type="common">Cotton-top tamarin</name>
    <name type="synonym">Oedipomidas oedipus</name>
    <dbReference type="NCBI Taxonomy" id="9490"/>
    <lineage>
        <taxon>Eukaryota</taxon>
        <taxon>Metazoa</taxon>
        <taxon>Chordata</taxon>
        <taxon>Craniata</taxon>
        <taxon>Vertebrata</taxon>
        <taxon>Euteleostomi</taxon>
        <taxon>Mammalia</taxon>
        <taxon>Eutheria</taxon>
        <taxon>Euarchontoglires</taxon>
        <taxon>Primates</taxon>
        <taxon>Haplorrhini</taxon>
        <taxon>Platyrrhini</taxon>
        <taxon>Cebidae</taxon>
        <taxon>Callitrichinae</taxon>
        <taxon>Saguinus</taxon>
    </lineage>
</organism>
<accession>A0ABQ9TDN0</accession>